<dbReference type="AlphaFoldDB" id="A0A0M8MBF2"/>
<sequence>MLLYCLSGFSQSQDSLSTKNDTLQHNQKKGIFSTSWGVIKNSVLTVPQDFVQIGHGVSDNWKKTAIYTAGIAGLVLVDKYTTEFYQDEIESAIDYHLPNISPKKEHPFIIDQFLSGTDAYITYSLLGIYAGSFATNYEKGQYAAVNSFKALAYSYVISHLLLKSVIGRHRPDLTLSDGNPPEYPYTSNPFDFGNLSGIEFDRGQYGTAMPSFHATAYYAVAKVMAMEFNNYWIPYTVVTGIFLSDIRGHKHWVSDMVAGGILGTLIGGSIVKSSRKRRDIQDISSNVTSWTDKIEFKLVPQISGNFVGLHLMGSF</sequence>
<dbReference type="STRING" id="1202724.AM493_03325"/>
<proteinExistence type="predicted"/>
<evidence type="ECO:0000313" key="2">
    <source>
        <dbReference type="EMBL" id="KOS05174.1"/>
    </source>
</evidence>
<dbReference type="Proteomes" id="UP000037755">
    <property type="component" value="Unassembled WGS sequence"/>
</dbReference>
<gene>
    <name evidence="2" type="ORF">AM493_03325</name>
</gene>
<name>A0A0M8MBF2_9FLAO</name>
<organism evidence="2 3">
    <name type="scientific">Flavobacterium akiainvivens</name>
    <dbReference type="NCBI Taxonomy" id="1202724"/>
    <lineage>
        <taxon>Bacteria</taxon>
        <taxon>Pseudomonadati</taxon>
        <taxon>Bacteroidota</taxon>
        <taxon>Flavobacteriia</taxon>
        <taxon>Flavobacteriales</taxon>
        <taxon>Flavobacteriaceae</taxon>
        <taxon>Flavobacterium</taxon>
    </lineage>
</organism>
<dbReference type="Gene3D" id="1.20.144.10">
    <property type="entry name" value="Phosphatidic acid phosphatase type 2/haloperoxidase"/>
    <property type="match status" value="1"/>
</dbReference>
<evidence type="ECO:0000313" key="3">
    <source>
        <dbReference type="Proteomes" id="UP000037755"/>
    </source>
</evidence>
<dbReference type="EMBL" id="LIYD01000005">
    <property type="protein sequence ID" value="KOS05174.1"/>
    <property type="molecule type" value="Genomic_DNA"/>
</dbReference>
<dbReference type="PATRIC" id="fig|1202724.3.peg.681"/>
<reference evidence="2 3" key="1">
    <citation type="submission" date="2015-08" db="EMBL/GenBank/DDBJ databases">
        <title>Whole genome sequence of Flavobacterium akiainvivens IK-1T, from decaying Wikstroemia oahuensis, an endemic Hawaiian shrub.</title>
        <authorList>
            <person name="Wan X."/>
            <person name="Hou S."/>
            <person name="Saito J."/>
            <person name="Donachie S."/>
        </authorList>
    </citation>
    <scope>NUCLEOTIDE SEQUENCE [LARGE SCALE GENOMIC DNA]</scope>
    <source>
        <strain evidence="2 3">IK-1</strain>
    </source>
</reference>
<comment type="caution">
    <text evidence="2">The sequence shown here is derived from an EMBL/GenBank/DDBJ whole genome shotgun (WGS) entry which is preliminary data.</text>
</comment>
<dbReference type="InterPro" id="IPR000326">
    <property type="entry name" value="PAP2/HPO"/>
</dbReference>
<evidence type="ECO:0000259" key="1">
    <source>
        <dbReference type="Pfam" id="PF01569"/>
    </source>
</evidence>
<keyword evidence="3" id="KW-1185">Reference proteome</keyword>
<feature type="domain" description="Phosphatidic acid phosphatase type 2/haloperoxidase" evidence="1">
    <location>
        <begin position="150"/>
        <end position="277"/>
    </location>
</feature>
<protein>
    <recommendedName>
        <fullName evidence="1">Phosphatidic acid phosphatase type 2/haloperoxidase domain-containing protein</fullName>
    </recommendedName>
</protein>
<dbReference type="Pfam" id="PF01569">
    <property type="entry name" value="PAP2"/>
    <property type="match status" value="1"/>
</dbReference>
<accession>A0A0M8MBF2</accession>
<dbReference type="InterPro" id="IPR036938">
    <property type="entry name" value="PAP2/HPO_sf"/>
</dbReference>
<dbReference type="SUPFAM" id="SSF48317">
    <property type="entry name" value="Acid phosphatase/Vanadium-dependent haloperoxidase"/>
    <property type="match status" value="1"/>
</dbReference>